<dbReference type="InterPro" id="IPR045570">
    <property type="entry name" value="Metalloprtase-TldD/E_cen_dom"/>
</dbReference>
<dbReference type="Pfam" id="PF01523">
    <property type="entry name" value="PmbA_TldD_1st"/>
    <property type="match status" value="1"/>
</dbReference>
<evidence type="ECO:0000256" key="3">
    <source>
        <dbReference type="ARBA" id="ARBA00022801"/>
    </source>
</evidence>
<evidence type="ECO:0000259" key="5">
    <source>
        <dbReference type="Pfam" id="PF01523"/>
    </source>
</evidence>
<name>A0A378J6P6_9GAMM</name>
<dbReference type="GO" id="GO:0006508">
    <property type="term" value="P:proteolysis"/>
    <property type="evidence" value="ECO:0007669"/>
    <property type="project" value="UniProtKB-KW"/>
</dbReference>
<evidence type="ECO:0000313" key="9">
    <source>
        <dbReference type="Proteomes" id="UP000254677"/>
    </source>
</evidence>
<reference evidence="8 9" key="1">
    <citation type="submission" date="2018-06" db="EMBL/GenBank/DDBJ databases">
        <authorList>
            <consortium name="Pathogen Informatics"/>
            <person name="Doyle S."/>
        </authorList>
    </citation>
    <scope>NUCLEOTIDE SEQUENCE [LARGE SCALE GENOMIC DNA]</scope>
    <source>
        <strain evidence="8 9">NCTC13292</strain>
    </source>
</reference>
<proteinExistence type="inferred from homology"/>
<dbReference type="InterPro" id="IPR045569">
    <property type="entry name" value="Metalloprtase-TldD/E_C"/>
</dbReference>
<evidence type="ECO:0000256" key="1">
    <source>
        <dbReference type="ARBA" id="ARBA00005836"/>
    </source>
</evidence>
<dbReference type="EMBL" id="UGOA01000001">
    <property type="protein sequence ID" value="STX43056.1"/>
    <property type="molecule type" value="Genomic_DNA"/>
</dbReference>
<evidence type="ECO:0000256" key="2">
    <source>
        <dbReference type="ARBA" id="ARBA00022670"/>
    </source>
</evidence>
<evidence type="ECO:0000313" key="8">
    <source>
        <dbReference type="EMBL" id="STX43056.1"/>
    </source>
</evidence>
<comment type="similarity">
    <text evidence="1">Belongs to the peptidase U62 family.</text>
</comment>
<dbReference type="PANTHER" id="PTHR30624">
    <property type="entry name" value="UNCHARACTERIZED PROTEIN TLDD AND PMBA"/>
    <property type="match status" value="1"/>
</dbReference>
<keyword evidence="9" id="KW-1185">Reference proteome</keyword>
<dbReference type="Pfam" id="PF19290">
    <property type="entry name" value="PmbA_TldD_2nd"/>
    <property type="match status" value="1"/>
</dbReference>
<dbReference type="InterPro" id="IPR002510">
    <property type="entry name" value="Metalloprtase-TldD/E_N"/>
</dbReference>
<dbReference type="InterPro" id="IPR025502">
    <property type="entry name" value="TldD"/>
</dbReference>
<keyword evidence="2" id="KW-0645">Protease</keyword>
<dbReference type="InterPro" id="IPR035068">
    <property type="entry name" value="TldD/PmbA_N"/>
</dbReference>
<dbReference type="PANTHER" id="PTHR30624:SF4">
    <property type="entry name" value="METALLOPROTEASE TLDD"/>
    <property type="match status" value="1"/>
</dbReference>
<feature type="domain" description="Metalloprotease TldD/E central" evidence="7">
    <location>
        <begin position="136"/>
        <end position="246"/>
    </location>
</feature>
<feature type="domain" description="Metalloprotease TldD/E N-terminal" evidence="5">
    <location>
        <begin position="47"/>
        <end position="111"/>
    </location>
</feature>
<dbReference type="InterPro" id="IPR051463">
    <property type="entry name" value="Peptidase_U62_metallo"/>
</dbReference>
<dbReference type="GO" id="GO:0008237">
    <property type="term" value="F:metallopeptidase activity"/>
    <property type="evidence" value="ECO:0007669"/>
    <property type="project" value="UniProtKB-KW"/>
</dbReference>
<dbReference type="AlphaFoldDB" id="A0A378J6P6"/>
<evidence type="ECO:0000259" key="6">
    <source>
        <dbReference type="Pfam" id="PF19289"/>
    </source>
</evidence>
<gene>
    <name evidence="8" type="primary">tldD</name>
    <name evidence="8" type="ORF">NCTC13292_01928</name>
</gene>
<dbReference type="PIRSF" id="PIRSF004919">
    <property type="entry name" value="TldD"/>
    <property type="match status" value="1"/>
</dbReference>
<dbReference type="Gene3D" id="3.30.2290.10">
    <property type="entry name" value="PmbA/TldD superfamily"/>
    <property type="match status" value="1"/>
</dbReference>
<dbReference type="Proteomes" id="UP000254677">
    <property type="component" value="Unassembled WGS sequence"/>
</dbReference>
<dbReference type="Pfam" id="PF19289">
    <property type="entry name" value="PmbA_TldD_3rd"/>
    <property type="match status" value="1"/>
</dbReference>
<protein>
    <submittedName>
        <fullName evidence="8">TldD protein</fullName>
    </submittedName>
</protein>
<keyword evidence="3" id="KW-0378">Hydrolase</keyword>
<sequence>MTVIFEGKIMSQVLTIAKDLLLKPASLDESVVEKLIRSMMGRHVDDADLYFQSSSYESWYLEDSEVKSGSYSIDRGVGIRAVSGDKTGYAYCDDILLPAMQRAADAARSIAFSGTKATQSIQVAASPITRYADINPIEGMTKQEKIALLEAIDKEARRIDPRVIQVNASLSGCFEVVMVAGIHGEMIADIRPLVSVNVSVIVEDKNGRRESARSGGGGRVAYSYFLEQERALGYAREAVREALINLEAEEAPAGTMPVILGPGWPGVLLHEAVGHGLEGDFNRKGLSAFSGRLGQQVAAKGVTVVDDGTLKDRRGSLTIDDEGTPSQCTTLIDDGVLVNYMQDKLNAKLMGMKPTGNCRRESYAHLPMPRMTNTYMLAGNYSPEEILRSVKRGLYAVNFGGGQVDITSGQFVFSASEAYLIEDGKVTKPVKGATLIGNGPEVMKKISMVGNDLSLDGGIGVCGKDGQSVPVGVGQPTLKIDALTIGGTR</sequence>
<organism evidence="8 9">
    <name type="scientific">Legionella donaldsonii</name>
    <dbReference type="NCBI Taxonomy" id="45060"/>
    <lineage>
        <taxon>Bacteria</taxon>
        <taxon>Pseudomonadati</taxon>
        <taxon>Pseudomonadota</taxon>
        <taxon>Gammaproteobacteria</taxon>
        <taxon>Legionellales</taxon>
        <taxon>Legionellaceae</taxon>
        <taxon>Legionella</taxon>
    </lineage>
</organism>
<evidence type="ECO:0000259" key="7">
    <source>
        <dbReference type="Pfam" id="PF19290"/>
    </source>
</evidence>
<feature type="domain" description="Metalloprotease TldD/E C-terminal" evidence="6">
    <location>
        <begin position="254"/>
        <end position="487"/>
    </location>
</feature>
<accession>A0A378J6P6</accession>
<dbReference type="SUPFAM" id="SSF111283">
    <property type="entry name" value="Putative modulator of DNA gyrase, PmbA/TldD"/>
    <property type="match status" value="1"/>
</dbReference>
<dbReference type="NCBIfam" id="NF008006">
    <property type="entry name" value="PRK10735.1"/>
    <property type="match status" value="1"/>
</dbReference>
<keyword evidence="4" id="KW-0482">Metalloprotease</keyword>
<evidence type="ECO:0000256" key="4">
    <source>
        <dbReference type="ARBA" id="ARBA00023049"/>
    </source>
</evidence>
<dbReference type="GO" id="GO:0005829">
    <property type="term" value="C:cytosol"/>
    <property type="evidence" value="ECO:0007669"/>
    <property type="project" value="TreeGrafter"/>
</dbReference>
<dbReference type="InterPro" id="IPR036059">
    <property type="entry name" value="TldD/PmbA_sf"/>
</dbReference>